<organism evidence="8 9">
    <name type="scientific">Reticulomyxa filosa</name>
    <dbReference type="NCBI Taxonomy" id="46433"/>
    <lineage>
        <taxon>Eukaryota</taxon>
        <taxon>Sar</taxon>
        <taxon>Rhizaria</taxon>
        <taxon>Retaria</taxon>
        <taxon>Foraminifera</taxon>
        <taxon>Monothalamids</taxon>
        <taxon>Reticulomyxidae</taxon>
        <taxon>Reticulomyxa</taxon>
    </lineage>
</organism>
<sequence length="461" mass="51721">MEDTKETDHITAQHIREEQHLSEAQHLSEDQHLSEEQHLSDHEGENNNNTEKHDIATILHPDYELTKDEDEEWKFGPKQVYEKLLWIFYIKTWIRNYNREWLKGDIKSGLMVVGMAIPQAIAYTGVIGVSPSLGLYTACIGLSLYPLLGTARHLTIGCSSLTTILTAAILVDFVPANNSHNTLAEYTTQVKTLAFAAGIFYTALAIFGLGFVASFLAYPVLLGFTGGAALQIASSQIKYCFALAGHGTDTISNLKLLKYLDETNWRAFACTISTLFLLLSFKVIPKKWPTWKYSSMMKTMPMTLAVIIFFTLINYGGRFLHHATNGHWNKGTHKAPEIVGVVELKFPDRIDVDTSLLSKYPNTFLLETVSMCVVEFTAFFSVAGSYAVKFEYDLIPNRELYAHGIVNLIGSLFGIYPAGGVIVHAPLAGLLFDAFAKKRKRVQEDREFKKREVICLLIFDL</sequence>
<feature type="transmembrane region" description="Helical" evidence="6">
    <location>
        <begin position="195"/>
        <end position="218"/>
    </location>
</feature>
<keyword evidence="9" id="KW-1185">Reference proteome</keyword>
<dbReference type="GO" id="GO:0055085">
    <property type="term" value="P:transmembrane transport"/>
    <property type="evidence" value="ECO:0007669"/>
    <property type="project" value="InterPro"/>
</dbReference>
<reference evidence="8 9" key="1">
    <citation type="journal article" date="2013" name="Curr. Biol.">
        <title>The Genome of the Foraminiferan Reticulomyxa filosa.</title>
        <authorList>
            <person name="Glockner G."/>
            <person name="Hulsmann N."/>
            <person name="Schleicher M."/>
            <person name="Noegel A.A."/>
            <person name="Eichinger L."/>
            <person name="Gallinger C."/>
            <person name="Pawlowski J."/>
            <person name="Sierra R."/>
            <person name="Euteneuer U."/>
            <person name="Pillet L."/>
            <person name="Moustafa A."/>
            <person name="Platzer M."/>
            <person name="Groth M."/>
            <person name="Szafranski K."/>
            <person name="Schliwa M."/>
        </authorList>
    </citation>
    <scope>NUCLEOTIDE SEQUENCE [LARGE SCALE GENOMIC DNA]</scope>
</reference>
<comment type="caution">
    <text evidence="8">The sequence shown here is derived from an EMBL/GenBank/DDBJ whole genome shotgun (WGS) entry which is preliminary data.</text>
</comment>
<dbReference type="InterPro" id="IPR001902">
    <property type="entry name" value="SLC26A/SulP_fam"/>
</dbReference>
<feature type="transmembrane region" description="Helical" evidence="6">
    <location>
        <begin position="154"/>
        <end position="174"/>
    </location>
</feature>
<dbReference type="AlphaFoldDB" id="X6NQC0"/>
<feature type="transmembrane region" description="Helical" evidence="6">
    <location>
        <begin position="265"/>
        <end position="284"/>
    </location>
</feature>
<dbReference type="EMBL" id="ASPP01006987">
    <property type="protein sequence ID" value="ETO27874.1"/>
    <property type="molecule type" value="Genomic_DNA"/>
</dbReference>
<accession>X6NQC0</accession>
<feature type="transmembrane region" description="Helical" evidence="6">
    <location>
        <begin position="408"/>
        <end position="432"/>
    </location>
</feature>
<dbReference type="OMA" id="WDLPELW"/>
<feature type="domain" description="SLC26A/SulP transporter" evidence="7">
    <location>
        <begin position="102"/>
        <end position="423"/>
    </location>
</feature>
<dbReference type="GO" id="GO:0016020">
    <property type="term" value="C:membrane"/>
    <property type="evidence" value="ECO:0007669"/>
    <property type="project" value="UniProtKB-SubCell"/>
</dbReference>
<comment type="subcellular location">
    <subcellularLocation>
        <location evidence="1">Membrane</location>
        <topology evidence="1">Multi-pass membrane protein</topology>
    </subcellularLocation>
</comment>
<evidence type="ECO:0000313" key="9">
    <source>
        <dbReference type="Proteomes" id="UP000023152"/>
    </source>
</evidence>
<feature type="transmembrane region" description="Helical" evidence="6">
    <location>
        <begin position="296"/>
        <end position="315"/>
    </location>
</feature>
<gene>
    <name evidence="8" type="ORF">RFI_09257</name>
</gene>
<keyword evidence="3 6" id="KW-1133">Transmembrane helix</keyword>
<dbReference type="Pfam" id="PF00916">
    <property type="entry name" value="Sulfate_transp"/>
    <property type="match status" value="1"/>
</dbReference>
<feature type="transmembrane region" description="Helical" evidence="6">
    <location>
        <begin position="120"/>
        <end position="148"/>
    </location>
</feature>
<evidence type="ECO:0000259" key="7">
    <source>
        <dbReference type="Pfam" id="PF00916"/>
    </source>
</evidence>
<dbReference type="InterPro" id="IPR011547">
    <property type="entry name" value="SLC26A/SulP_dom"/>
</dbReference>
<evidence type="ECO:0000313" key="8">
    <source>
        <dbReference type="EMBL" id="ETO27874.1"/>
    </source>
</evidence>
<keyword evidence="4 6" id="KW-0472">Membrane</keyword>
<evidence type="ECO:0000256" key="4">
    <source>
        <dbReference type="ARBA" id="ARBA00023136"/>
    </source>
</evidence>
<dbReference type="OrthoDB" id="288203at2759"/>
<evidence type="ECO:0000256" key="2">
    <source>
        <dbReference type="ARBA" id="ARBA00022692"/>
    </source>
</evidence>
<name>X6NQC0_RETFI</name>
<feature type="transmembrane region" description="Helical" evidence="6">
    <location>
        <begin position="364"/>
        <end position="388"/>
    </location>
</feature>
<protein>
    <submittedName>
        <fullName evidence="8">Sulfate permease</fullName>
    </submittedName>
</protein>
<evidence type="ECO:0000256" key="1">
    <source>
        <dbReference type="ARBA" id="ARBA00004141"/>
    </source>
</evidence>
<evidence type="ECO:0000256" key="5">
    <source>
        <dbReference type="SAM" id="MobiDB-lite"/>
    </source>
</evidence>
<dbReference type="PANTHER" id="PTHR11814">
    <property type="entry name" value="SULFATE TRANSPORTER"/>
    <property type="match status" value="1"/>
</dbReference>
<keyword evidence="2 6" id="KW-0812">Transmembrane</keyword>
<proteinExistence type="predicted"/>
<evidence type="ECO:0000256" key="3">
    <source>
        <dbReference type="ARBA" id="ARBA00022989"/>
    </source>
</evidence>
<feature type="region of interest" description="Disordered" evidence="5">
    <location>
        <begin position="1"/>
        <end position="54"/>
    </location>
</feature>
<evidence type="ECO:0000256" key="6">
    <source>
        <dbReference type="SAM" id="Phobius"/>
    </source>
</evidence>
<dbReference type="Proteomes" id="UP000023152">
    <property type="component" value="Unassembled WGS sequence"/>
</dbReference>